<dbReference type="OrthoDB" id="9811278at2"/>
<protein>
    <submittedName>
        <fullName evidence="3">Transposase</fullName>
    </submittedName>
</protein>
<evidence type="ECO:0000313" key="3">
    <source>
        <dbReference type="EMBL" id="KXK66617.1"/>
    </source>
</evidence>
<dbReference type="KEGG" id="cmiu:B1H56_06545"/>
<dbReference type="Pfam" id="PF01548">
    <property type="entry name" value="DEDD_Tnp_IS110"/>
    <property type="match status" value="1"/>
</dbReference>
<dbReference type="KEGG" id="cmiu:B1H56_09230"/>
<evidence type="ECO:0000313" key="4">
    <source>
        <dbReference type="Proteomes" id="UP000070366"/>
    </source>
</evidence>
<dbReference type="GO" id="GO:0004803">
    <property type="term" value="F:transposase activity"/>
    <property type="evidence" value="ECO:0007669"/>
    <property type="project" value="InterPro"/>
</dbReference>
<dbReference type="PATRIC" id="fig|626937.4.peg.516"/>
<dbReference type="KEGG" id="cmiu:B1H56_06975"/>
<keyword evidence="4" id="KW-1185">Reference proteome</keyword>
<dbReference type="STRING" id="626937.HMPREF3293_00526"/>
<dbReference type="Pfam" id="PF02371">
    <property type="entry name" value="Transposase_20"/>
    <property type="match status" value="1"/>
</dbReference>
<feature type="domain" description="Transposase IS116/IS110/IS902 C-terminal" evidence="2">
    <location>
        <begin position="278"/>
        <end position="358"/>
    </location>
</feature>
<dbReference type="Proteomes" id="UP000070366">
    <property type="component" value="Unassembled WGS sequence"/>
</dbReference>
<gene>
    <name evidence="3" type="ORF">HMPREF3293_00526</name>
</gene>
<dbReference type="RefSeq" id="WP_066523776.1">
    <property type="nucleotide sequence ID" value="NZ_CABMOF010000035.1"/>
</dbReference>
<dbReference type="KEGG" id="cmiu:B1H56_09120"/>
<dbReference type="GO" id="GO:0003677">
    <property type="term" value="F:DNA binding"/>
    <property type="evidence" value="ECO:0007669"/>
    <property type="project" value="InterPro"/>
</dbReference>
<comment type="caution">
    <text evidence="3">The sequence shown here is derived from an EMBL/GenBank/DDBJ whole genome shotgun (WGS) entry which is preliminary data.</text>
</comment>
<dbReference type="GO" id="GO:0006313">
    <property type="term" value="P:DNA transposition"/>
    <property type="evidence" value="ECO:0007669"/>
    <property type="project" value="InterPro"/>
</dbReference>
<proteinExistence type="predicted"/>
<sequence>MNAVGIDISKGKCMVAILRPFGEVVASPFEIQHTAHELRRLVERLKSLDGETRIVMEHTGNYYLPVARHLHEAGLYVSVVNAILVHDYGQNSLRRVKTDKIDAVKIASYALSHWLDLPQYAPEEDVRHMLKTCARQCNQYVKQSVMLKNSLIALLDQTFPSVNMLFSSPPRKGDGHEKWIDFVGKFWHFECVNSLSKNVFTQRYQKWCKRTGYNFLSTKAAAIYDFACIQVSTLPRSTFAKQLITQAVSQLNSLSETLALIRQQMLSLASGLPEFPVVMAMQGVGNVLGPQLMAEIGDVRRFNRKQSLVAFAGIDAPPFQSGAFEAQSTGISKRGSSSLRKTLFQVMDCLLKHAPSHDAVFQYLDKKRGEGKHYYVYMMAGANKFLRIYYARVKEHLGSLAVQ</sequence>
<organism evidence="3 4">
    <name type="scientific">Christensenella minuta</name>
    <dbReference type="NCBI Taxonomy" id="626937"/>
    <lineage>
        <taxon>Bacteria</taxon>
        <taxon>Bacillati</taxon>
        <taxon>Bacillota</taxon>
        <taxon>Clostridia</taxon>
        <taxon>Christensenellales</taxon>
        <taxon>Christensenellaceae</taxon>
        <taxon>Christensenella</taxon>
    </lineage>
</organism>
<dbReference type="NCBIfam" id="NF033542">
    <property type="entry name" value="transpos_IS110"/>
    <property type="match status" value="1"/>
</dbReference>
<dbReference type="InterPro" id="IPR047650">
    <property type="entry name" value="Transpos_IS110"/>
</dbReference>
<evidence type="ECO:0000259" key="2">
    <source>
        <dbReference type="Pfam" id="PF02371"/>
    </source>
</evidence>
<dbReference type="PANTHER" id="PTHR33055">
    <property type="entry name" value="TRANSPOSASE FOR INSERTION SEQUENCE ELEMENT IS1111A"/>
    <property type="match status" value="1"/>
</dbReference>
<feature type="domain" description="Transposase IS110-like N-terminal" evidence="1">
    <location>
        <begin position="4"/>
        <end position="160"/>
    </location>
</feature>
<accession>A0A136Q7G2</accession>
<dbReference type="AlphaFoldDB" id="A0A136Q7G2"/>
<dbReference type="EMBL" id="LSZW01000036">
    <property type="protein sequence ID" value="KXK66617.1"/>
    <property type="molecule type" value="Genomic_DNA"/>
</dbReference>
<name>A0A136Q7G2_9FIRM</name>
<evidence type="ECO:0000259" key="1">
    <source>
        <dbReference type="Pfam" id="PF01548"/>
    </source>
</evidence>
<reference evidence="4" key="1">
    <citation type="submission" date="2016-02" db="EMBL/GenBank/DDBJ databases">
        <authorList>
            <person name="Mitreva M."/>
            <person name="Pepin K.H."/>
            <person name="Mihindukulasuriya K.A."/>
            <person name="Fulton R."/>
            <person name="Fronick C."/>
            <person name="O'Laughlin M."/>
            <person name="Miner T."/>
            <person name="Herter B."/>
            <person name="Rosa B.A."/>
            <person name="Cordes M."/>
            <person name="Tomlinson C."/>
            <person name="Wollam A."/>
            <person name="Palsikar V.B."/>
            <person name="Mardis E.R."/>
            <person name="Wilson R.K."/>
        </authorList>
    </citation>
    <scope>NUCLEOTIDE SEQUENCE [LARGE SCALE GENOMIC DNA]</scope>
    <source>
        <strain evidence="4">DSM 22607</strain>
    </source>
</reference>
<dbReference type="KEGG" id="cmiu:B1H56_06895"/>
<dbReference type="InterPro" id="IPR002525">
    <property type="entry name" value="Transp_IS110-like_N"/>
</dbReference>
<dbReference type="PANTHER" id="PTHR33055:SF3">
    <property type="entry name" value="PUTATIVE TRANSPOSASE FOR IS117-RELATED"/>
    <property type="match status" value="1"/>
</dbReference>
<dbReference type="InterPro" id="IPR003346">
    <property type="entry name" value="Transposase_20"/>
</dbReference>